<keyword evidence="3" id="KW-1185">Reference proteome</keyword>
<comment type="caution">
    <text evidence="2">The sequence shown here is derived from an EMBL/GenBank/DDBJ whole genome shotgun (WGS) entry which is preliminary data.</text>
</comment>
<evidence type="ECO:0000256" key="1">
    <source>
        <dbReference type="SAM" id="Phobius"/>
    </source>
</evidence>
<organism evidence="2 3">
    <name type="scientific">Streptomyces bangladeshensis</name>
    <dbReference type="NCBI Taxonomy" id="295352"/>
    <lineage>
        <taxon>Bacteria</taxon>
        <taxon>Bacillati</taxon>
        <taxon>Actinomycetota</taxon>
        <taxon>Actinomycetes</taxon>
        <taxon>Kitasatosporales</taxon>
        <taxon>Streptomycetaceae</taxon>
        <taxon>Streptomyces</taxon>
    </lineage>
</organism>
<dbReference type="Proteomes" id="UP001501391">
    <property type="component" value="Unassembled WGS sequence"/>
</dbReference>
<feature type="transmembrane region" description="Helical" evidence="1">
    <location>
        <begin position="21"/>
        <end position="42"/>
    </location>
</feature>
<protein>
    <recommendedName>
        <fullName evidence="4">Integral membrane protein</fullName>
    </recommendedName>
</protein>
<reference evidence="2 3" key="1">
    <citation type="journal article" date="2019" name="Int. J. Syst. Evol. Microbiol.">
        <title>The Global Catalogue of Microorganisms (GCM) 10K type strain sequencing project: providing services to taxonomists for standard genome sequencing and annotation.</title>
        <authorList>
            <consortium name="The Broad Institute Genomics Platform"/>
            <consortium name="The Broad Institute Genome Sequencing Center for Infectious Disease"/>
            <person name="Wu L."/>
            <person name="Ma J."/>
        </authorList>
    </citation>
    <scope>NUCLEOTIDE SEQUENCE [LARGE SCALE GENOMIC DNA]</scope>
    <source>
        <strain evidence="2 3">JCM 14924</strain>
    </source>
</reference>
<evidence type="ECO:0008006" key="4">
    <source>
        <dbReference type="Google" id="ProtNLM"/>
    </source>
</evidence>
<name>A0ABN3BCD6_9ACTN</name>
<accession>A0ABN3BCD6</accession>
<proteinExistence type="predicted"/>
<feature type="transmembrane region" description="Helical" evidence="1">
    <location>
        <begin position="89"/>
        <end position="107"/>
    </location>
</feature>
<gene>
    <name evidence="2" type="ORF">GCM10009787_07920</name>
</gene>
<evidence type="ECO:0000313" key="2">
    <source>
        <dbReference type="EMBL" id="GAA2192047.1"/>
    </source>
</evidence>
<sequence>MAMRSREYDLDFRDRASRIRAWGIGLLAVAGLLWIWCAVLLLTPYEVDREPGDHYPVSCESRLFTDRGTANEGRYDGDYCADERDWPESLAVLALSVPVSVAGAVLFTTGTVHRTLSAHAEAMRELDAIADARGV</sequence>
<evidence type="ECO:0000313" key="3">
    <source>
        <dbReference type="Proteomes" id="UP001501391"/>
    </source>
</evidence>
<keyword evidence="1" id="KW-0812">Transmembrane</keyword>
<dbReference type="EMBL" id="BAAAOQ010000002">
    <property type="protein sequence ID" value="GAA2192047.1"/>
    <property type="molecule type" value="Genomic_DNA"/>
</dbReference>
<keyword evidence="1" id="KW-0472">Membrane</keyword>
<keyword evidence="1" id="KW-1133">Transmembrane helix</keyword>